<accession>A0AAE0T0X3</accession>
<feature type="region of interest" description="Disordered" evidence="3">
    <location>
        <begin position="229"/>
        <end position="250"/>
    </location>
</feature>
<reference evidence="5" key="3">
    <citation type="submission" date="2023-05" db="EMBL/GenBank/DDBJ databases">
        <authorList>
            <person name="Smith C.H."/>
        </authorList>
    </citation>
    <scope>NUCLEOTIDE SEQUENCE</scope>
    <source>
        <strain evidence="5">CHS0354</strain>
        <tissue evidence="5">Mantle</tissue>
    </source>
</reference>
<proteinExistence type="predicted"/>
<evidence type="ECO:0000256" key="1">
    <source>
        <dbReference type="PROSITE-ProRule" id="PRU00047"/>
    </source>
</evidence>
<dbReference type="SUPFAM" id="SSF57756">
    <property type="entry name" value="Retrovirus zinc finger-like domains"/>
    <property type="match status" value="1"/>
</dbReference>
<feature type="coiled-coil region" evidence="2">
    <location>
        <begin position="160"/>
        <end position="194"/>
    </location>
</feature>
<dbReference type="InterPro" id="IPR036875">
    <property type="entry name" value="Znf_CCHC_sf"/>
</dbReference>
<evidence type="ECO:0000259" key="4">
    <source>
        <dbReference type="PROSITE" id="PS50158"/>
    </source>
</evidence>
<dbReference type="EMBL" id="JAEAOA010002336">
    <property type="protein sequence ID" value="KAK3601240.1"/>
    <property type="molecule type" value="Genomic_DNA"/>
</dbReference>
<gene>
    <name evidence="5" type="ORF">CHS0354_040418</name>
</gene>
<dbReference type="InterPro" id="IPR001878">
    <property type="entry name" value="Znf_CCHC"/>
</dbReference>
<name>A0AAE0T0X3_9BIVA</name>
<keyword evidence="1" id="KW-0479">Metal-binding</keyword>
<sequence length="317" mass="36437">MMVESRSEIKDGKDTSGSRETKRVETGKTERKAALALIRNKASVKADTYDGSQNFPGYMTHFEHCAMLNDWSENEKGMCLAACLRNDALQVFTDLQVQPGQIKFEKLKATLEARFAPFNQDEYYKKCRGRMGRFRRAGVKQNPISPDCTDYKESAYISEKSTVKTVIEQLEAKVEKLMEQNKKLTEEHQKGLDLRQQSEYKPRDARRSGVQCWNCNGWGHYQSECTKHLSRDNEQRKKIDRRKGDLQKIGNTGNLKPVRYLNEEPRLYTQCRINGIELALLADTDTAVSIISKSRYKAVGHRKSKLSSYEEPTNQCL</sequence>
<comment type="caution">
    <text evidence="5">The sequence shown here is derived from an EMBL/GenBank/DDBJ whole genome shotgun (WGS) entry which is preliminary data.</text>
</comment>
<dbReference type="GO" id="GO:0008270">
    <property type="term" value="F:zinc ion binding"/>
    <property type="evidence" value="ECO:0007669"/>
    <property type="project" value="UniProtKB-KW"/>
</dbReference>
<keyword evidence="1" id="KW-0862">Zinc</keyword>
<organism evidence="5 6">
    <name type="scientific">Potamilus streckersoni</name>
    <dbReference type="NCBI Taxonomy" id="2493646"/>
    <lineage>
        <taxon>Eukaryota</taxon>
        <taxon>Metazoa</taxon>
        <taxon>Spiralia</taxon>
        <taxon>Lophotrochozoa</taxon>
        <taxon>Mollusca</taxon>
        <taxon>Bivalvia</taxon>
        <taxon>Autobranchia</taxon>
        <taxon>Heteroconchia</taxon>
        <taxon>Palaeoheterodonta</taxon>
        <taxon>Unionida</taxon>
        <taxon>Unionoidea</taxon>
        <taxon>Unionidae</taxon>
        <taxon>Ambleminae</taxon>
        <taxon>Lampsilini</taxon>
        <taxon>Potamilus</taxon>
    </lineage>
</organism>
<feature type="region of interest" description="Disordered" evidence="3">
    <location>
        <begin position="1"/>
        <end position="29"/>
    </location>
</feature>
<feature type="domain" description="CCHC-type" evidence="4">
    <location>
        <begin position="212"/>
        <end position="227"/>
    </location>
</feature>
<evidence type="ECO:0000313" key="5">
    <source>
        <dbReference type="EMBL" id="KAK3601240.1"/>
    </source>
</evidence>
<evidence type="ECO:0000256" key="2">
    <source>
        <dbReference type="SAM" id="Coils"/>
    </source>
</evidence>
<dbReference type="GO" id="GO:0003676">
    <property type="term" value="F:nucleic acid binding"/>
    <property type="evidence" value="ECO:0007669"/>
    <property type="project" value="InterPro"/>
</dbReference>
<keyword evidence="2" id="KW-0175">Coiled coil</keyword>
<dbReference type="AlphaFoldDB" id="A0AAE0T0X3"/>
<protein>
    <recommendedName>
        <fullName evidence="4">CCHC-type domain-containing protein</fullName>
    </recommendedName>
</protein>
<evidence type="ECO:0000313" key="6">
    <source>
        <dbReference type="Proteomes" id="UP001195483"/>
    </source>
</evidence>
<reference evidence="5" key="2">
    <citation type="journal article" date="2021" name="Genome Biol. Evol.">
        <title>Developing a high-quality reference genome for a parasitic bivalve with doubly uniparental inheritance (Bivalvia: Unionida).</title>
        <authorList>
            <person name="Smith C.H."/>
        </authorList>
    </citation>
    <scope>NUCLEOTIDE SEQUENCE</scope>
    <source>
        <strain evidence="5">CHS0354</strain>
        <tissue evidence="5">Mantle</tissue>
    </source>
</reference>
<feature type="compositionally biased region" description="Basic and acidic residues" evidence="3">
    <location>
        <begin position="229"/>
        <end position="246"/>
    </location>
</feature>
<keyword evidence="6" id="KW-1185">Reference proteome</keyword>
<dbReference type="PROSITE" id="PS50158">
    <property type="entry name" value="ZF_CCHC"/>
    <property type="match status" value="1"/>
</dbReference>
<dbReference type="Proteomes" id="UP001195483">
    <property type="component" value="Unassembled WGS sequence"/>
</dbReference>
<evidence type="ECO:0000256" key="3">
    <source>
        <dbReference type="SAM" id="MobiDB-lite"/>
    </source>
</evidence>
<keyword evidence="1" id="KW-0863">Zinc-finger</keyword>
<reference evidence="5" key="1">
    <citation type="journal article" date="2021" name="Genome Biol. Evol.">
        <title>A High-Quality Reference Genome for a Parasitic Bivalve with Doubly Uniparental Inheritance (Bivalvia: Unionida).</title>
        <authorList>
            <person name="Smith C.H."/>
        </authorList>
    </citation>
    <scope>NUCLEOTIDE SEQUENCE</scope>
    <source>
        <strain evidence="5">CHS0354</strain>
    </source>
</reference>